<comment type="subcellular location">
    <subcellularLocation>
        <location evidence="1 5">Cytoplasm</location>
    </subcellularLocation>
</comment>
<comment type="function">
    <text evidence="5">Modulates RecA activity.</text>
</comment>
<evidence type="ECO:0000313" key="8">
    <source>
        <dbReference type="EMBL" id="MBB6521488.1"/>
    </source>
</evidence>
<dbReference type="RefSeq" id="WP_166848364.1">
    <property type="nucleotide sequence ID" value="NZ_JAAONY010000001.1"/>
</dbReference>
<dbReference type="GO" id="GO:0006282">
    <property type="term" value="P:regulation of DNA repair"/>
    <property type="evidence" value="ECO:0007669"/>
    <property type="project" value="UniProtKB-UniRule"/>
</dbReference>
<dbReference type="GO" id="GO:0005737">
    <property type="term" value="C:cytoplasm"/>
    <property type="evidence" value="ECO:0007669"/>
    <property type="project" value="UniProtKB-SubCell"/>
</dbReference>
<evidence type="ECO:0000256" key="4">
    <source>
        <dbReference type="ARBA" id="ARBA00022490"/>
    </source>
</evidence>
<protein>
    <recommendedName>
        <fullName evidence="3 5">Regulatory protein RecX</fullName>
    </recommendedName>
</protein>
<dbReference type="Pfam" id="PF02631">
    <property type="entry name" value="RecX_HTH2"/>
    <property type="match status" value="1"/>
</dbReference>
<dbReference type="InterPro" id="IPR053925">
    <property type="entry name" value="RecX_HTH_3rd"/>
</dbReference>
<dbReference type="Proteomes" id="UP000528457">
    <property type="component" value="Unassembled WGS sequence"/>
</dbReference>
<feature type="domain" description="RecX second three-helical" evidence="6">
    <location>
        <begin position="75"/>
        <end position="115"/>
    </location>
</feature>
<dbReference type="InParanoid" id="A0A7X0JSI6"/>
<feature type="domain" description="RecX third three-helical" evidence="7">
    <location>
        <begin position="124"/>
        <end position="165"/>
    </location>
</feature>
<evidence type="ECO:0000259" key="6">
    <source>
        <dbReference type="Pfam" id="PF02631"/>
    </source>
</evidence>
<dbReference type="InterPro" id="IPR036388">
    <property type="entry name" value="WH-like_DNA-bd_sf"/>
</dbReference>
<evidence type="ECO:0000313" key="9">
    <source>
        <dbReference type="Proteomes" id="UP000528457"/>
    </source>
</evidence>
<dbReference type="InterPro" id="IPR003783">
    <property type="entry name" value="Regulatory_RecX"/>
</dbReference>
<keyword evidence="9" id="KW-1185">Reference proteome</keyword>
<dbReference type="FunCoup" id="A0A7X0JSI6">
    <property type="interactions" value="79"/>
</dbReference>
<organism evidence="8 9">
    <name type="scientific">Pseudoteredinibacter isoporae</name>
    <dbReference type="NCBI Taxonomy" id="570281"/>
    <lineage>
        <taxon>Bacteria</taxon>
        <taxon>Pseudomonadati</taxon>
        <taxon>Pseudomonadota</taxon>
        <taxon>Gammaproteobacteria</taxon>
        <taxon>Cellvibrionales</taxon>
        <taxon>Cellvibrionaceae</taxon>
        <taxon>Pseudoteredinibacter</taxon>
    </lineage>
</organism>
<proteinExistence type="inferred from homology"/>
<dbReference type="HAMAP" id="MF_01114">
    <property type="entry name" value="RecX"/>
    <property type="match status" value="1"/>
</dbReference>
<name>A0A7X0JSI6_9GAMM</name>
<dbReference type="Pfam" id="PF21981">
    <property type="entry name" value="RecX_HTH3"/>
    <property type="match status" value="1"/>
</dbReference>
<sequence>MEKIVSLDDYRDQAVVDNEPTDREVLAKIKNSALAAISRREYCRAELFSKLARQHDKTGLIDEVLNWLEELSYLDDQRYAAMFLRASISKRRGPTRIRMEMKHKGLSNVSIDSALLESDVDWHELALESLQCRFSGPSMDVKEKSKRYRYLQGQGFSGDQIHYALAEANRAVGE</sequence>
<reference evidence="8 9" key="1">
    <citation type="submission" date="2020-08" db="EMBL/GenBank/DDBJ databases">
        <title>Genomic Encyclopedia of Type Strains, Phase IV (KMG-IV): sequencing the most valuable type-strain genomes for metagenomic binning, comparative biology and taxonomic classification.</title>
        <authorList>
            <person name="Goeker M."/>
        </authorList>
    </citation>
    <scope>NUCLEOTIDE SEQUENCE [LARGE SCALE GENOMIC DNA]</scope>
    <source>
        <strain evidence="8 9">DSM 22368</strain>
    </source>
</reference>
<dbReference type="Gene3D" id="1.10.10.10">
    <property type="entry name" value="Winged helix-like DNA-binding domain superfamily/Winged helix DNA-binding domain"/>
    <property type="match status" value="3"/>
</dbReference>
<evidence type="ECO:0000256" key="5">
    <source>
        <dbReference type="HAMAP-Rule" id="MF_01114"/>
    </source>
</evidence>
<dbReference type="EMBL" id="JACHHT010000001">
    <property type="protein sequence ID" value="MBB6521488.1"/>
    <property type="molecule type" value="Genomic_DNA"/>
</dbReference>
<keyword evidence="4 5" id="KW-0963">Cytoplasm</keyword>
<dbReference type="InterPro" id="IPR053924">
    <property type="entry name" value="RecX_HTH_2nd"/>
</dbReference>
<dbReference type="AlphaFoldDB" id="A0A7X0JSI6"/>
<evidence type="ECO:0000256" key="3">
    <source>
        <dbReference type="ARBA" id="ARBA00018111"/>
    </source>
</evidence>
<accession>A0A7X0JSI6</accession>
<comment type="caution">
    <text evidence="8">The sequence shown here is derived from an EMBL/GenBank/DDBJ whole genome shotgun (WGS) entry which is preliminary data.</text>
</comment>
<gene>
    <name evidence="5" type="primary">recX</name>
    <name evidence="8" type="ORF">HNR48_001766</name>
</gene>
<dbReference type="PANTHER" id="PTHR33602:SF1">
    <property type="entry name" value="REGULATORY PROTEIN RECX FAMILY PROTEIN"/>
    <property type="match status" value="1"/>
</dbReference>
<dbReference type="PANTHER" id="PTHR33602">
    <property type="entry name" value="REGULATORY PROTEIN RECX FAMILY PROTEIN"/>
    <property type="match status" value="1"/>
</dbReference>
<evidence type="ECO:0000256" key="1">
    <source>
        <dbReference type="ARBA" id="ARBA00004496"/>
    </source>
</evidence>
<evidence type="ECO:0000259" key="7">
    <source>
        <dbReference type="Pfam" id="PF21981"/>
    </source>
</evidence>
<evidence type="ECO:0000256" key="2">
    <source>
        <dbReference type="ARBA" id="ARBA00009695"/>
    </source>
</evidence>
<comment type="similarity">
    <text evidence="2 5">Belongs to the RecX family.</text>
</comment>